<keyword evidence="2" id="KW-1185">Reference proteome</keyword>
<organism evidence="1 2">
    <name type="scientific">Atractosteus spatula</name>
    <name type="common">Alligator gar</name>
    <name type="synonym">Lepisosteus spatula</name>
    <dbReference type="NCBI Taxonomy" id="7917"/>
    <lineage>
        <taxon>Eukaryota</taxon>
        <taxon>Metazoa</taxon>
        <taxon>Chordata</taxon>
        <taxon>Craniata</taxon>
        <taxon>Vertebrata</taxon>
        <taxon>Euteleostomi</taxon>
        <taxon>Actinopterygii</taxon>
        <taxon>Neopterygii</taxon>
        <taxon>Holostei</taxon>
        <taxon>Semionotiformes</taxon>
        <taxon>Lepisosteidae</taxon>
        <taxon>Atractosteus</taxon>
    </lineage>
</organism>
<feature type="non-terminal residue" evidence="1">
    <location>
        <position position="417"/>
    </location>
</feature>
<evidence type="ECO:0000313" key="2">
    <source>
        <dbReference type="Proteomes" id="UP000736164"/>
    </source>
</evidence>
<feature type="non-terminal residue" evidence="1">
    <location>
        <position position="1"/>
    </location>
</feature>
<gene>
    <name evidence="1" type="primary">Ttc23l</name>
    <name evidence="1" type="ORF">GTO95_0011188</name>
</gene>
<sequence>MTELIRCVALSRLVYGDGHWRLAEAFANVAYGYLKLRGLPAQAQQHAETARDILLAGTLLPELVEKKDILPTLMTIYYTLGGHRRIGFILDCVTLNEAHQNLQKAEKIYEGHQGLCRSEYRAQNVSREDLERALGSLYFVEGIVRQNSQNKASLLTNIYRVSTCVQLVHRVALQQKRPASAVLHFEKAASCVSSTRGKDSPELVGIYQEMARAEQMRARHEEAIKHLLQAHSIATAQLNESVETAQAALLLAQGYAAAGSLRSSELTEQYFKESINMFRSVLGEENPLTFPVVDDYTSWLIQTGRQQQALELLRSTLQRRVEAFGDYSDSVADTLSLMSSITLAGGEMKKAYKLLKKGQDKIWKTKKISDRTACRLVRSAKQNPKKQKRSSQSPDLNIIENLWVDLKHAVHARRLKN</sequence>
<proteinExistence type="predicted"/>
<name>A0A8J7TBW6_ATRSP</name>
<dbReference type="Proteomes" id="UP000736164">
    <property type="component" value="Unassembled WGS sequence"/>
</dbReference>
<accession>A0A8J7TBW6</accession>
<dbReference type="PANTHER" id="PTHR14485:SF4">
    <property type="entry name" value="TETRATRICOPEPTIDE REPEAT PROTEIN 23-LIKE"/>
    <property type="match status" value="1"/>
</dbReference>
<comment type="caution">
    <text evidence="1">The sequence shown here is derived from an EMBL/GenBank/DDBJ whole genome shotgun (WGS) entry which is preliminary data.</text>
</comment>
<dbReference type="PANTHER" id="PTHR14485">
    <property type="entry name" value="TETRATRICOPEPTIDE REPEAT PROTEIN 23"/>
    <property type="match status" value="1"/>
</dbReference>
<dbReference type="InterPro" id="IPR011990">
    <property type="entry name" value="TPR-like_helical_dom_sf"/>
</dbReference>
<reference evidence="1" key="1">
    <citation type="journal article" date="2021" name="Cell">
        <title>Tracing the genetic footprints of vertebrate landing in non-teleost ray-finned fishes.</title>
        <authorList>
            <person name="Bi X."/>
            <person name="Wang K."/>
            <person name="Yang L."/>
            <person name="Pan H."/>
            <person name="Jiang H."/>
            <person name="Wei Q."/>
            <person name="Fang M."/>
            <person name="Yu H."/>
            <person name="Zhu C."/>
            <person name="Cai Y."/>
            <person name="He Y."/>
            <person name="Gan X."/>
            <person name="Zeng H."/>
            <person name="Yu D."/>
            <person name="Zhu Y."/>
            <person name="Jiang H."/>
            <person name="Qiu Q."/>
            <person name="Yang H."/>
            <person name="Zhang Y.E."/>
            <person name="Wang W."/>
            <person name="Zhu M."/>
            <person name="He S."/>
            <person name="Zhang G."/>
        </authorList>
    </citation>
    <scope>NUCLEOTIDE SEQUENCE</scope>
    <source>
        <strain evidence="1">Allg_001</strain>
    </source>
</reference>
<evidence type="ECO:0000313" key="1">
    <source>
        <dbReference type="EMBL" id="MBN3318188.1"/>
    </source>
</evidence>
<dbReference type="EMBL" id="JAAWVO010038486">
    <property type="protein sequence ID" value="MBN3318188.1"/>
    <property type="molecule type" value="Genomic_DNA"/>
</dbReference>
<dbReference type="InterPro" id="IPR042621">
    <property type="entry name" value="TTC23/TTC23L"/>
</dbReference>
<dbReference type="Gene3D" id="1.25.40.10">
    <property type="entry name" value="Tetratricopeptide repeat domain"/>
    <property type="match status" value="1"/>
</dbReference>
<dbReference type="AlphaFoldDB" id="A0A8J7TBW6"/>
<dbReference type="SUPFAM" id="SSF48452">
    <property type="entry name" value="TPR-like"/>
    <property type="match status" value="1"/>
</dbReference>
<protein>
    <submittedName>
        <fullName evidence="1">TT23L protein</fullName>
    </submittedName>
</protein>